<reference evidence="1 2" key="1">
    <citation type="submission" date="2018-10" db="EMBL/GenBank/DDBJ databases">
        <title>Fifty Aureobasidium pullulans genomes reveal a recombining polyextremotolerant generalist.</title>
        <authorList>
            <person name="Gostincar C."/>
            <person name="Turk M."/>
            <person name="Zajc J."/>
            <person name="Gunde-Cimerman N."/>
        </authorList>
    </citation>
    <scope>NUCLEOTIDE SEQUENCE [LARGE SCALE GENOMIC DNA]</scope>
    <source>
        <strain evidence="1 2">EXF-4256</strain>
    </source>
</reference>
<dbReference type="AlphaFoldDB" id="A0AB38LS28"/>
<accession>A0AB38LS28</accession>
<name>A0AB38LS28_AURPU</name>
<evidence type="ECO:0008006" key="3">
    <source>
        <dbReference type="Google" id="ProtNLM"/>
    </source>
</evidence>
<evidence type="ECO:0000313" key="1">
    <source>
        <dbReference type="EMBL" id="THY71725.1"/>
    </source>
</evidence>
<protein>
    <recommendedName>
        <fullName evidence="3">F-box domain-containing protein</fullName>
    </recommendedName>
</protein>
<dbReference type="Proteomes" id="UP000305064">
    <property type="component" value="Unassembled WGS sequence"/>
</dbReference>
<sequence length="686" mass="77674">MIDRGGPRISMCSMQASHYQLAFSMHFPKLAASGSTNPTPKSALTNITMPGLQDLPFELLEHICELIAGNQSRNLISFSQVSKLCLATSSQPLWHTVPLRIVRRDQVQDSVNKLRHILNNRLSRDGRVRCISIRGRKSLDESSGKRSKLSNLQRAQLNNLAWQPLADILTEMPPLLDLEWEQHDLPPCILQSLNRYHYGCQLHIAGVRLNTDKTLDPHERPTATSAFMYEASLPLDGEYDLCGESLSARGIRGWYGIRVSLATIGKLSSHLTTARHPIWHQYWAKRLVHQPGPGKFELPLFDSEGPVMRYKIAAITTLDLSSEYESTGSTAPEIRCDDITMWSKVTRFSSLRILKTGRSVDWEALEWMTKNCSFASLETLNMGLHGVSMALKPSTLVEFLWSLPPLKGLILTGETDPRQFKDWIRHHAPTLRRLALEPEESYNSAFDLEHLMILAETPLPLLERLSINIKRTKGNSDEVSIYKIFGSMPKLQSIVLRLDCAFGVLSHRENHQSPSDETYSLAVPEDSIVDFWQRIWATDTRIRDAHVRSLHIRDALINSAVDAKLAQAIFFTIQNAKPARSLPLERLEIRPHGGCDFGLSLFRFSADWSAVMQHIERSWLVQRRYPGLGSSLLTVNQLQAERPGKKCRLPKNLKTQAEAVFRKVWPVPAGTEGDWQKDWHSFPLAV</sequence>
<evidence type="ECO:0000313" key="2">
    <source>
        <dbReference type="Proteomes" id="UP000305064"/>
    </source>
</evidence>
<proteinExistence type="predicted"/>
<gene>
    <name evidence="1" type="ORF">D6C94_07380</name>
</gene>
<organism evidence="1 2">
    <name type="scientific">Aureobasidium pullulans</name>
    <name type="common">Black yeast</name>
    <name type="synonym">Pullularia pullulans</name>
    <dbReference type="NCBI Taxonomy" id="5580"/>
    <lineage>
        <taxon>Eukaryota</taxon>
        <taxon>Fungi</taxon>
        <taxon>Dikarya</taxon>
        <taxon>Ascomycota</taxon>
        <taxon>Pezizomycotina</taxon>
        <taxon>Dothideomycetes</taxon>
        <taxon>Dothideomycetidae</taxon>
        <taxon>Dothideales</taxon>
        <taxon>Saccotheciaceae</taxon>
        <taxon>Aureobasidium</taxon>
    </lineage>
</organism>
<comment type="caution">
    <text evidence="1">The sequence shown here is derived from an EMBL/GenBank/DDBJ whole genome shotgun (WGS) entry which is preliminary data.</text>
</comment>
<dbReference type="EMBL" id="QZBJ01000055">
    <property type="protein sequence ID" value="THY71725.1"/>
    <property type="molecule type" value="Genomic_DNA"/>
</dbReference>